<accession>A0A9P8KZT6</accession>
<proteinExistence type="predicted"/>
<dbReference type="EMBL" id="JAGHQL010000234">
    <property type="protein sequence ID" value="KAH0536104.1"/>
    <property type="molecule type" value="Genomic_DNA"/>
</dbReference>
<keyword evidence="2" id="KW-1185">Reference proteome</keyword>
<protein>
    <submittedName>
        <fullName evidence="1">Uncharacterized protein</fullName>
    </submittedName>
</protein>
<dbReference type="Proteomes" id="UP000698800">
    <property type="component" value="Unassembled WGS sequence"/>
</dbReference>
<comment type="caution">
    <text evidence="1">The sequence shown here is derived from an EMBL/GenBank/DDBJ whole genome shotgun (WGS) entry which is preliminary data.</text>
</comment>
<gene>
    <name evidence="1" type="ORF">FGG08_006990</name>
</gene>
<name>A0A9P8KZT6_9PEZI</name>
<evidence type="ECO:0000313" key="2">
    <source>
        <dbReference type="Proteomes" id="UP000698800"/>
    </source>
</evidence>
<evidence type="ECO:0000313" key="1">
    <source>
        <dbReference type="EMBL" id="KAH0536104.1"/>
    </source>
</evidence>
<reference evidence="1" key="1">
    <citation type="submission" date="2021-03" db="EMBL/GenBank/DDBJ databases">
        <title>Comparative genomics and phylogenomic investigation of the class Geoglossomycetes provide insights into ecological specialization and systematics.</title>
        <authorList>
            <person name="Melie T."/>
            <person name="Pirro S."/>
            <person name="Miller A.N."/>
            <person name="Quandt A."/>
        </authorList>
    </citation>
    <scope>NUCLEOTIDE SEQUENCE</scope>
    <source>
        <strain evidence="1">GBOQ0MN5Z8</strain>
    </source>
</reference>
<organism evidence="1 2">
    <name type="scientific">Glutinoglossum americanum</name>
    <dbReference type="NCBI Taxonomy" id="1670608"/>
    <lineage>
        <taxon>Eukaryota</taxon>
        <taxon>Fungi</taxon>
        <taxon>Dikarya</taxon>
        <taxon>Ascomycota</taxon>
        <taxon>Pezizomycotina</taxon>
        <taxon>Geoglossomycetes</taxon>
        <taxon>Geoglossales</taxon>
        <taxon>Geoglossaceae</taxon>
        <taxon>Glutinoglossum</taxon>
    </lineage>
</organism>
<dbReference type="AlphaFoldDB" id="A0A9P8KZT6"/>
<sequence>MSDDMGLAVCCGKRGSLSAVRETALEVRRSRTKIRNSVAGAALVDPLAAAVRSAGCLRAAFDVSGVAGAEAGVGSAAFAGAGRGRDADTRCAIGGARAILSGAREGDKSEEREEGE</sequence>